<dbReference type="PANTHER" id="PTHR36109:SF2">
    <property type="entry name" value="MEMBRANE PROTEIN"/>
    <property type="match status" value="1"/>
</dbReference>
<reference evidence="1 2" key="1">
    <citation type="submission" date="2020-11" db="EMBL/GenBank/DDBJ databases">
        <title>Genome seq and assembly of Sphingosinicella sp.</title>
        <authorList>
            <person name="Chhetri G."/>
        </authorList>
    </citation>
    <scope>NUCLEOTIDE SEQUENCE [LARGE SCALE GENOMIC DNA]</scope>
    <source>
        <strain evidence="1 2">UDD2</strain>
    </source>
</reference>
<dbReference type="KEGG" id="sflv:IC614_07490"/>
<dbReference type="InterPro" id="IPR052948">
    <property type="entry name" value="Low_temp-induced_all0457"/>
</dbReference>
<protein>
    <recommendedName>
        <fullName evidence="3">DUF1269 domain-containing protein</fullName>
    </recommendedName>
</protein>
<name>A0A7T2GHZ7_9SPHN</name>
<evidence type="ECO:0000313" key="2">
    <source>
        <dbReference type="Proteomes" id="UP000594873"/>
    </source>
</evidence>
<accession>A0A7T2GHZ7</accession>
<gene>
    <name evidence="1" type="ORF">IC614_07490</name>
</gene>
<proteinExistence type="predicted"/>
<organism evidence="1 2">
    <name type="scientific">Allosphingosinicella flava</name>
    <dbReference type="NCBI Taxonomy" id="2771430"/>
    <lineage>
        <taxon>Bacteria</taxon>
        <taxon>Pseudomonadati</taxon>
        <taxon>Pseudomonadota</taxon>
        <taxon>Alphaproteobacteria</taxon>
        <taxon>Sphingomonadales</taxon>
        <taxon>Sphingomonadaceae</taxon>
        <taxon>Allosphingosinicella</taxon>
    </lineage>
</organism>
<dbReference type="EMBL" id="CP065592">
    <property type="protein sequence ID" value="QPQ54208.1"/>
    <property type="molecule type" value="Genomic_DNA"/>
</dbReference>
<evidence type="ECO:0008006" key="3">
    <source>
        <dbReference type="Google" id="ProtNLM"/>
    </source>
</evidence>
<dbReference type="AlphaFoldDB" id="A0A7T2GHZ7"/>
<dbReference type="RefSeq" id="WP_200970735.1">
    <property type="nucleotide sequence ID" value="NZ_CP065592.1"/>
</dbReference>
<dbReference type="Proteomes" id="UP000594873">
    <property type="component" value="Chromosome"/>
</dbReference>
<keyword evidence="2" id="KW-1185">Reference proteome</keyword>
<sequence>MHSTPVTAVFDSHAEAERAVSELRALGVDDSDFSIIAHHGGTTTTRSGDGEVTDEHHRNVLRGILGGGALGAGLGIAALAIPGVGPLAAAGAIAASAVPEAAAIGALAGAAAGTLNEVLTKHGVGKEDADYYSDRIKDGGVFVSVDTSANRIDPARARDILYRHGGHSASQAKMTSEAY</sequence>
<dbReference type="PANTHER" id="PTHR36109">
    <property type="entry name" value="MEMBRANE PROTEIN-RELATED"/>
    <property type="match status" value="1"/>
</dbReference>
<evidence type="ECO:0000313" key="1">
    <source>
        <dbReference type="EMBL" id="QPQ54208.1"/>
    </source>
</evidence>